<organism evidence="3 4">
    <name type="scientific">Cupriavidus gilardii J11</name>
    <dbReference type="NCBI Taxonomy" id="936133"/>
    <lineage>
        <taxon>Bacteria</taxon>
        <taxon>Pseudomonadati</taxon>
        <taxon>Pseudomonadota</taxon>
        <taxon>Betaproteobacteria</taxon>
        <taxon>Burkholderiales</taxon>
        <taxon>Burkholderiaceae</taxon>
        <taxon>Cupriavidus</taxon>
    </lineage>
</organism>
<keyword evidence="4" id="KW-1185">Reference proteome</keyword>
<dbReference type="EMBL" id="VLJN01000015">
    <property type="protein sequence ID" value="TWG85958.1"/>
    <property type="molecule type" value="Genomic_DNA"/>
</dbReference>
<sequence>MLAFLTARLQGLALAAVCCAAGAALAAPPPPTALTMAGDPLDAAAAVPPLPDIDAFAGYQSFRDEPVASWRDSNAAVAPRPRGGMPDGHGDHRDHGGAHDDHAPRAEPVRPADAGPRSPVRTAPAEPLRENHREHHHDHRRQQEPK</sequence>
<dbReference type="Proteomes" id="UP000318141">
    <property type="component" value="Unassembled WGS sequence"/>
</dbReference>
<feature type="region of interest" description="Disordered" evidence="1">
    <location>
        <begin position="65"/>
        <end position="146"/>
    </location>
</feature>
<evidence type="ECO:0000313" key="4">
    <source>
        <dbReference type="Proteomes" id="UP000318141"/>
    </source>
</evidence>
<proteinExistence type="predicted"/>
<evidence type="ECO:0000256" key="1">
    <source>
        <dbReference type="SAM" id="MobiDB-lite"/>
    </source>
</evidence>
<feature type="signal peptide" evidence="2">
    <location>
        <begin position="1"/>
        <end position="26"/>
    </location>
</feature>
<evidence type="ECO:0000256" key="2">
    <source>
        <dbReference type="SAM" id="SignalP"/>
    </source>
</evidence>
<accession>A0A562BL38</accession>
<name>A0A562BL38_9BURK</name>
<gene>
    <name evidence="3" type="ORF">L602_002200000130</name>
</gene>
<feature type="compositionally biased region" description="Basic and acidic residues" evidence="1">
    <location>
        <begin position="88"/>
        <end position="110"/>
    </location>
</feature>
<feature type="chain" id="PRO_5022057086" evidence="2">
    <location>
        <begin position="27"/>
        <end position="146"/>
    </location>
</feature>
<keyword evidence="2" id="KW-0732">Signal</keyword>
<dbReference type="AlphaFoldDB" id="A0A562BL38"/>
<comment type="caution">
    <text evidence="3">The sequence shown here is derived from an EMBL/GenBank/DDBJ whole genome shotgun (WGS) entry which is preliminary data.</text>
</comment>
<reference evidence="3 4" key="1">
    <citation type="submission" date="2019-07" db="EMBL/GenBank/DDBJ databases">
        <title>Genome sequencing of lignin-degrading bacterial isolates.</title>
        <authorList>
            <person name="Gladden J."/>
        </authorList>
    </citation>
    <scope>NUCLEOTIDE SEQUENCE [LARGE SCALE GENOMIC DNA]</scope>
    <source>
        <strain evidence="3 4">J11</strain>
    </source>
</reference>
<protein>
    <submittedName>
        <fullName evidence="3">Uncharacterized protein</fullName>
    </submittedName>
</protein>
<evidence type="ECO:0000313" key="3">
    <source>
        <dbReference type="EMBL" id="TWG85958.1"/>
    </source>
</evidence>